<sequence length="78" mass="9035">MQNAYLARLRKPYAGLARSHRDLSISQRVKGLRKDLKGKKPLPTSRPDKIAIIRLHGTMMVEMRIVRPSRPMERIEEA</sequence>
<accession>A0ABQ7UTE2</accession>
<dbReference type="Proteomes" id="UP000826656">
    <property type="component" value="Unassembled WGS sequence"/>
</dbReference>
<evidence type="ECO:0000313" key="2">
    <source>
        <dbReference type="Proteomes" id="UP000826656"/>
    </source>
</evidence>
<keyword evidence="2" id="KW-1185">Reference proteome</keyword>
<dbReference type="EMBL" id="JAIVGD010000018">
    <property type="protein sequence ID" value="KAH0754708.1"/>
    <property type="molecule type" value="Genomic_DNA"/>
</dbReference>
<organism evidence="1 2">
    <name type="scientific">Solanum tuberosum</name>
    <name type="common">Potato</name>
    <dbReference type="NCBI Taxonomy" id="4113"/>
    <lineage>
        <taxon>Eukaryota</taxon>
        <taxon>Viridiplantae</taxon>
        <taxon>Streptophyta</taxon>
        <taxon>Embryophyta</taxon>
        <taxon>Tracheophyta</taxon>
        <taxon>Spermatophyta</taxon>
        <taxon>Magnoliopsida</taxon>
        <taxon>eudicotyledons</taxon>
        <taxon>Gunneridae</taxon>
        <taxon>Pentapetalae</taxon>
        <taxon>asterids</taxon>
        <taxon>lamiids</taxon>
        <taxon>Solanales</taxon>
        <taxon>Solanaceae</taxon>
        <taxon>Solanoideae</taxon>
        <taxon>Solaneae</taxon>
        <taxon>Solanum</taxon>
    </lineage>
</organism>
<comment type="caution">
    <text evidence="1">The sequence shown here is derived from an EMBL/GenBank/DDBJ whole genome shotgun (WGS) entry which is preliminary data.</text>
</comment>
<proteinExistence type="predicted"/>
<reference evidence="1 2" key="1">
    <citation type="journal article" date="2021" name="bioRxiv">
        <title>Chromosome-scale and haplotype-resolved genome assembly of a tetraploid potato cultivar.</title>
        <authorList>
            <person name="Sun H."/>
            <person name="Jiao W.-B."/>
            <person name="Krause K."/>
            <person name="Campoy J.A."/>
            <person name="Goel M."/>
            <person name="Folz-Donahue K."/>
            <person name="Kukat C."/>
            <person name="Huettel B."/>
            <person name="Schneeberger K."/>
        </authorList>
    </citation>
    <scope>NUCLEOTIDE SEQUENCE [LARGE SCALE GENOMIC DNA]</scope>
    <source>
        <strain evidence="1">SolTubOtavaFocal</strain>
        <tissue evidence="1">Leaves</tissue>
    </source>
</reference>
<gene>
    <name evidence="1" type="ORF">KY290_024978</name>
</gene>
<protein>
    <submittedName>
        <fullName evidence="1">Uncharacterized protein</fullName>
    </submittedName>
</protein>
<evidence type="ECO:0000313" key="1">
    <source>
        <dbReference type="EMBL" id="KAH0754708.1"/>
    </source>
</evidence>
<name>A0ABQ7UTE2_SOLTU</name>